<dbReference type="OrthoDB" id="9793162at2"/>
<dbReference type="Pfam" id="PF03372">
    <property type="entry name" value="Exo_endo_phos"/>
    <property type="match status" value="1"/>
</dbReference>
<keyword evidence="3" id="KW-0540">Nuclease</keyword>
<dbReference type="PROSITE" id="PS51318">
    <property type="entry name" value="TAT"/>
    <property type="match status" value="1"/>
</dbReference>
<dbReference type="InterPro" id="IPR005135">
    <property type="entry name" value="Endo/exonuclease/phosphatase"/>
</dbReference>
<keyword evidence="3" id="KW-0378">Hydrolase</keyword>
<name>A0A501W566_9BACT</name>
<gene>
    <name evidence="3" type="ORF">FJM65_18300</name>
</gene>
<organism evidence="3 4">
    <name type="scientific">Pontibacter mangrovi</name>
    <dbReference type="NCBI Taxonomy" id="2589816"/>
    <lineage>
        <taxon>Bacteria</taxon>
        <taxon>Pseudomonadati</taxon>
        <taxon>Bacteroidota</taxon>
        <taxon>Cytophagia</taxon>
        <taxon>Cytophagales</taxon>
        <taxon>Hymenobacteraceae</taxon>
        <taxon>Pontibacter</taxon>
    </lineage>
</organism>
<proteinExistence type="predicted"/>
<reference evidence="3 4" key="1">
    <citation type="submission" date="2019-06" db="EMBL/GenBank/DDBJ databases">
        <title>A novel bacterium of genus Pontibacter, isolated from marine sediment.</title>
        <authorList>
            <person name="Huang H."/>
            <person name="Mo K."/>
            <person name="Hu Y."/>
        </authorList>
    </citation>
    <scope>NUCLEOTIDE SEQUENCE [LARGE SCALE GENOMIC DNA]</scope>
    <source>
        <strain evidence="3 4">HB172049</strain>
    </source>
</reference>
<dbReference type="Gene3D" id="3.60.10.10">
    <property type="entry name" value="Endonuclease/exonuclease/phosphatase"/>
    <property type="match status" value="1"/>
</dbReference>
<dbReference type="InterPro" id="IPR036691">
    <property type="entry name" value="Endo/exonu/phosph_ase_sf"/>
</dbReference>
<dbReference type="PANTHER" id="PTHR12121">
    <property type="entry name" value="CARBON CATABOLITE REPRESSOR PROTEIN 4"/>
    <property type="match status" value="1"/>
</dbReference>
<dbReference type="InterPro" id="IPR050410">
    <property type="entry name" value="CCR4/nocturin_mRNA_transcr"/>
</dbReference>
<dbReference type="CDD" id="cd09083">
    <property type="entry name" value="EEP-1"/>
    <property type="match status" value="1"/>
</dbReference>
<dbReference type="EMBL" id="VFRQ01000013">
    <property type="protein sequence ID" value="TPE42381.1"/>
    <property type="molecule type" value="Genomic_DNA"/>
</dbReference>
<evidence type="ECO:0000259" key="2">
    <source>
        <dbReference type="Pfam" id="PF03372"/>
    </source>
</evidence>
<evidence type="ECO:0000313" key="3">
    <source>
        <dbReference type="EMBL" id="TPE42381.1"/>
    </source>
</evidence>
<dbReference type="PANTHER" id="PTHR12121:SF36">
    <property type="entry name" value="ENDONUCLEASE_EXONUCLEASE_PHOSPHATASE DOMAIN-CONTAINING PROTEIN"/>
    <property type="match status" value="1"/>
</dbReference>
<dbReference type="AlphaFoldDB" id="A0A501W566"/>
<evidence type="ECO:0000313" key="4">
    <source>
        <dbReference type="Proteomes" id="UP000316727"/>
    </source>
</evidence>
<sequence>MSSKPIFSRRGFVKSMGVALALPMLPQALYAHAPAPIGKAGAAHKVLTCNIRVALPADEAKGFGWGERKKLCLHVIGAQQADIICLQEVLRVQNEDIKRAFPDFFSYGFEGPEMDAHQEGYHGIAKNPIFFSKKRYALVSAGNYWLSDTPHIGGSMSWDTARARHVNWVRLKDRRSGLDFRVVNLHLDHESQHAREMQIRMVMEEIKQYSPGYVQLLAGDFNVGIDNPVYQIIRQEGWTDSYAAVHGEEEAGFTVHSFQGENHPKKDKRKKIDFIFFRGGGTARSAEIIKDHKGDQYPSDHYFVSADLMLETEK</sequence>
<comment type="caution">
    <text evidence="3">The sequence shown here is derived from an EMBL/GenBank/DDBJ whole genome shotgun (WGS) entry which is preliminary data.</text>
</comment>
<feature type="chain" id="PRO_5021241345" evidence="1">
    <location>
        <begin position="34"/>
        <end position="314"/>
    </location>
</feature>
<dbReference type="InterPro" id="IPR006311">
    <property type="entry name" value="TAT_signal"/>
</dbReference>
<dbReference type="Proteomes" id="UP000316727">
    <property type="component" value="Unassembled WGS sequence"/>
</dbReference>
<keyword evidence="3" id="KW-0255">Endonuclease</keyword>
<keyword evidence="4" id="KW-1185">Reference proteome</keyword>
<dbReference type="GO" id="GO:0000175">
    <property type="term" value="F:3'-5'-RNA exonuclease activity"/>
    <property type="evidence" value="ECO:0007669"/>
    <property type="project" value="TreeGrafter"/>
</dbReference>
<protein>
    <submittedName>
        <fullName evidence="3">Endonuclease/exonuclease/phosphatase family protein</fullName>
    </submittedName>
</protein>
<evidence type="ECO:0000256" key="1">
    <source>
        <dbReference type="SAM" id="SignalP"/>
    </source>
</evidence>
<accession>A0A501W566</accession>
<feature type="domain" description="Endonuclease/exonuclease/phosphatase" evidence="2">
    <location>
        <begin position="65"/>
        <end position="301"/>
    </location>
</feature>
<keyword evidence="3" id="KW-0269">Exonuclease</keyword>
<feature type="signal peptide" evidence="1">
    <location>
        <begin position="1"/>
        <end position="33"/>
    </location>
</feature>
<keyword evidence="1" id="KW-0732">Signal</keyword>
<dbReference type="GO" id="GO:0004519">
    <property type="term" value="F:endonuclease activity"/>
    <property type="evidence" value="ECO:0007669"/>
    <property type="project" value="UniProtKB-KW"/>
</dbReference>
<dbReference type="SUPFAM" id="SSF56219">
    <property type="entry name" value="DNase I-like"/>
    <property type="match status" value="1"/>
</dbReference>
<dbReference type="RefSeq" id="WP_140623396.1">
    <property type="nucleotide sequence ID" value="NZ_VFRQ01000013.1"/>
</dbReference>